<keyword evidence="2" id="KW-0812">Transmembrane</keyword>
<protein>
    <recommendedName>
        <fullName evidence="5">TIGR00341 family protein</fullName>
    </recommendedName>
</protein>
<feature type="transmembrane region" description="Helical" evidence="2">
    <location>
        <begin position="175"/>
        <end position="193"/>
    </location>
</feature>
<evidence type="ECO:0000313" key="3">
    <source>
        <dbReference type="EMBL" id="VZO37876.1"/>
    </source>
</evidence>
<dbReference type="Pfam" id="PF04087">
    <property type="entry name" value="DUF389"/>
    <property type="match status" value="1"/>
</dbReference>
<dbReference type="PANTHER" id="PTHR20992">
    <property type="entry name" value="AT15442P-RELATED"/>
    <property type="match status" value="1"/>
</dbReference>
<feature type="transmembrane region" description="Helical" evidence="2">
    <location>
        <begin position="102"/>
        <end position="124"/>
    </location>
</feature>
<feature type="transmembrane region" description="Helical" evidence="2">
    <location>
        <begin position="78"/>
        <end position="96"/>
    </location>
</feature>
<dbReference type="Proteomes" id="UP000419743">
    <property type="component" value="Unassembled WGS sequence"/>
</dbReference>
<evidence type="ECO:0000256" key="1">
    <source>
        <dbReference type="SAM" id="MobiDB-lite"/>
    </source>
</evidence>
<dbReference type="EMBL" id="CACRYJ010000041">
    <property type="protein sequence ID" value="VZO37876.1"/>
    <property type="molecule type" value="Genomic_DNA"/>
</dbReference>
<organism evidence="3 4">
    <name type="scientific">Occultella aeris</name>
    <dbReference type="NCBI Taxonomy" id="2761496"/>
    <lineage>
        <taxon>Bacteria</taxon>
        <taxon>Bacillati</taxon>
        <taxon>Actinomycetota</taxon>
        <taxon>Actinomycetes</taxon>
        <taxon>Micrococcales</taxon>
        <taxon>Ruaniaceae</taxon>
        <taxon>Occultella</taxon>
    </lineage>
</organism>
<gene>
    <name evidence="3" type="ORF">HALOF300_02801</name>
</gene>
<accession>A0A7M4DKY6</accession>
<dbReference type="AlphaFoldDB" id="A0A7M4DKY6"/>
<keyword evidence="2" id="KW-1133">Transmembrane helix</keyword>
<dbReference type="InterPro" id="IPR005240">
    <property type="entry name" value="DUF389"/>
</dbReference>
<feature type="transmembrane region" description="Helical" evidence="2">
    <location>
        <begin position="136"/>
        <end position="155"/>
    </location>
</feature>
<name>A0A7M4DKY6_9MICO</name>
<feature type="transmembrane region" description="Helical" evidence="2">
    <location>
        <begin position="277"/>
        <end position="299"/>
    </location>
</feature>
<keyword evidence="4" id="KW-1185">Reference proteome</keyword>
<evidence type="ECO:0008006" key="5">
    <source>
        <dbReference type="Google" id="ProtNLM"/>
    </source>
</evidence>
<comment type="caution">
    <text evidence="3">The sequence shown here is derived from an EMBL/GenBank/DDBJ whole genome shotgun (WGS) entry which is preliminary data.</text>
</comment>
<evidence type="ECO:0000313" key="4">
    <source>
        <dbReference type="Proteomes" id="UP000419743"/>
    </source>
</evidence>
<reference evidence="3 4" key="1">
    <citation type="submission" date="2019-11" db="EMBL/GenBank/DDBJ databases">
        <authorList>
            <person name="Criscuolo A."/>
        </authorList>
    </citation>
    <scope>NUCLEOTIDE SEQUENCE [LARGE SCALE GENOMIC DNA]</scope>
    <source>
        <strain evidence="3">CIP111667</strain>
    </source>
</reference>
<dbReference type="PANTHER" id="PTHR20992:SF9">
    <property type="entry name" value="AT15442P-RELATED"/>
    <property type="match status" value="1"/>
</dbReference>
<proteinExistence type="predicted"/>
<evidence type="ECO:0000256" key="2">
    <source>
        <dbReference type="SAM" id="Phobius"/>
    </source>
</evidence>
<feature type="transmembrane region" description="Helical" evidence="2">
    <location>
        <begin position="200"/>
        <end position="224"/>
    </location>
</feature>
<keyword evidence="2" id="KW-0472">Membrane</keyword>
<sequence>MSAQDVAHTLKSDRLNPCAHARTESEGQTMSARAVGTGERRPRRLADVLVPQSQRREWAAVADRLDLDAGDTRAKRSAFWVMLVLAGVIAVCGVVTDSTATVIGAMIIAPLSTPILGIGLGIVVADRAAILRSVGYVLGGMLVVVALGLLVTLVLPATTGVAGNSQVTGRTAPGIGDLAAAFATGFAGAIALTRRDLGDILPGIAIAISLVPPPGVVGVCLGVGQPALAAGALLLFGSNAVALVVAATVVFSAVGYGAQARAARGAAGARRRRSTTLVALVAVLVVAIPMVANSVQALLADLWLRQAGAAAQEWVAGIDDAVVEDVSWLGQDLVVEVRSPGELPDVAPLVDQVDSLVPWEPRVIVVHTVGERVEP</sequence>
<feature type="region of interest" description="Disordered" evidence="1">
    <location>
        <begin position="1"/>
        <end position="40"/>
    </location>
</feature>
<feature type="transmembrane region" description="Helical" evidence="2">
    <location>
        <begin position="230"/>
        <end position="256"/>
    </location>
</feature>